<evidence type="ECO:0000256" key="1">
    <source>
        <dbReference type="SAM" id="MobiDB-lite"/>
    </source>
</evidence>
<dbReference type="InterPro" id="IPR006448">
    <property type="entry name" value="Phage_term_ssu_P27"/>
</dbReference>
<evidence type="ECO:0000313" key="2">
    <source>
        <dbReference type="EMBL" id="MCI0753551.1"/>
    </source>
</evidence>
<protein>
    <submittedName>
        <fullName evidence="2">P27 family phage terminase small subunit</fullName>
    </submittedName>
</protein>
<accession>A0ABS9W2Z9</accession>
<evidence type="ECO:0000313" key="3">
    <source>
        <dbReference type="Proteomes" id="UP001201985"/>
    </source>
</evidence>
<gene>
    <name evidence="2" type="ORF">MON41_07240</name>
</gene>
<dbReference type="Pfam" id="PF05119">
    <property type="entry name" value="Terminase_4"/>
    <property type="match status" value="1"/>
</dbReference>
<sequence length="172" mass="18733">MPRSGPKPIPTRLHQLRGSFNATRHGRDRAGEPEAEGELGAAAPEWMSPGQQESWAYALAHAPQGILRAIDRGVLAIWVEAEDRHRTAVQQQARLDAGSSLPLMTRGKDGQPIASPYLRIIRQAAETMLRAAGELGFSPASRPRLAPGRAEEPASESPWTRLKLIHGRQDAS</sequence>
<reference evidence="2 3" key="1">
    <citation type="submission" date="2022-03" db="EMBL/GenBank/DDBJ databases">
        <title>Complete genome analysis of Roseomonas KG 17.1 : a prolific producer of plant growth promoters.</title>
        <authorList>
            <person name="Saadouli I."/>
            <person name="Najjari A."/>
            <person name="Mosbah A."/>
            <person name="Ouzari H.I."/>
        </authorList>
    </citation>
    <scope>NUCLEOTIDE SEQUENCE [LARGE SCALE GENOMIC DNA]</scope>
    <source>
        <strain evidence="2 3">KG17-1</strain>
    </source>
</reference>
<feature type="region of interest" description="Disordered" evidence="1">
    <location>
        <begin position="136"/>
        <end position="172"/>
    </location>
</feature>
<comment type="caution">
    <text evidence="2">The sequence shown here is derived from an EMBL/GenBank/DDBJ whole genome shotgun (WGS) entry which is preliminary data.</text>
</comment>
<keyword evidence="3" id="KW-1185">Reference proteome</keyword>
<dbReference type="RefSeq" id="WP_241792762.1">
    <property type="nucleotide sequence ID" value="NZ_JALBUU010000004.1"/>
</dbReference>
<feature type="region of interest" description="Disordered" evidence="1">
    <location>
        <begin position="1"/>
        <end position="40"/>
    </location>
</feature>
<dbReference type="Proteomes" id="UP001201985">
    <property type="component" value="Unassembled WGS sequence"/>
</dbReference>
<proteinExistence type="predicted"/>
<organism evidence="2 3">
    <name type="scientific">Teichococcus vastitatis</name>
    <dbReference type="NCBI Taxonomy" id="2307076"/>
    <lineage>
        <taxon>Bacteria</taxon>
        <taxon>Pseudomonadati</taxon>
        <taxon>Pseudomonadota</taxon>
        <taxon>Alphaproteobacteria</taxon>
        <taxon>Acetobacterales</taxon>
        <taxon>Roseomonadaceae</taxon>
        <taxon>Roseomonas</taxon>
    </lineage>
</organism>
<name>A0ABS9W2Z9_9PROT</name>
<dbReference type="EMBL" id="JALBUU010000004">
    <property type="protein sequence ID" value="MCI0753551.1"/>
    <property type="molecule type" value="Genomic_DNA"/>
</dbReference>